<dbReference type="Proteomes" id="UP000242219">
    <property type="component" value="Unassembled WGS sequence"/>
</dbReference>
<keyword evidence="2" id="KW-0479">Metal-binding</keyword>
<evidence type="ECO:0000256" key="2">
    <source>
        <dbReference type="ARBA" id="ARBA00022723"/>
    </source>
</evidence>
<evidence type="ECO:0000256" key="1">
    <source>
        <dbReference type="ARBA" id="ARBA00022448"/>
    </source>
</evidence>
<dbReference type="AlphaFoldDB" id="A0A1V6M3B7"/>
<accession>A0A1V6M3B7</accession>
<sequence length="94" mass="10212">MAKKGQTYFCEICRQKVVVTKAGFGVLVCCGQEMRSADAGGMMATWTAVHHKPVDGVKFHCNVCGQQIDVIVETTGILECCGQRMQRIGETSAK</sequence>
<name>A0A1V6M3B7_9BACT</name>
<dbReference type="InterPro" id="IPR038094">
    <property type="entry name" value="Desulfoferrodoxin_N_sf"/>
</dbReference>
<organism evidence="6 7">
    <name type="scientific">Candidatus Brocadia sapporoensis</name>
    <dbReference type="NCBI Taxonomy" id="392547"/>
    <lineage>
        <taxon>Bacteria</taxon>
        <taxon>Pseudomonadati</taxon>
        <taxon>Planctomycetota</taxon>
        <taxon>Candidatus Brocadiia</taxon>
        <taxon>Candidatus Brocadiales</taxon>
        <taxon>Candidatus Brocadiaceae</taxon>
        <taxon>Candidatus Brocadia</taxon>
    </lineage>
</organism>
<evidence type="ECO:0000256" key="3">
    <source>
        <dbReference type="ARBA" id="ARBA00022982"/>
    </source>
</evidence>
<keyword evidence="3" id="KW-0249">Electron transport</keyword>
<keyword evidence="7" id="KW-1185">Reference proteome</keyword>
<dbReference type="InterPro" id="IPR004462">
    <property type="entry name" value="Desulfoferrodoxin_N"/>
</dbReference>
<proteinExistence type="predicted"/>
<dbReference type="Pfam" id="PF06397">
    <property type="entry name" value="Desulfoferrod_N"/>
    <property type="match status" value="2"/>
</dbReference>
<evidence type="ECO:0000256" key="4">
    <source>
        <dbReference type="ARBA" id="ARBA00023004"/>
    </source>
</evidence>
<evidence type="ECO:0000259" key="5">
    <source>
        <dbReference type="Pfam" id="PF06397"/>
    </source>
</evidence>
<comment type="caution">
    <text evidence="6">The sequence shown here is derived from an EMBL/GenBank/DDBJ whole genome shotgun (WGS) entry which is preliminary data.</text>
</comment>
<gene>
    <name evidence="6" type="ORF">BIY37_00445</name>
</gene>
<feature type="domain" description="Desulfoferrodoxin N-terminal" evidence="5">
    <location>
        <begin position="3"/>
        <end position="35"/>
    </location>
</feature>
<dbReference type="GO" id="GO:0005506">
    <property type="term" value="F:iron ion binding"/>
    <property type="evidence" value="ECO:0007669"/>
    <property type="project" value="InterPro"/>
</dbReference>
<dbReference type="RefSeq" id="WP_070065878.1">
    <property type="nucleotide sequence ID" value="NZ_MJUW02000017.1"/>
</dbReference>
<keyword evidence="4" id="KW-0408">Iron</keyword>
<evidence type="ECO:0000313" key="6">
    <source>
        <dbReference type="EMBL" id="OQD46912.1"/>
    </source>
</evidence>
<feature type="domain" description="Desulfoferrodoxin N-terminal" evidence="5">
    <location>
        <begin position="58"/>
        <end position="87"/>
    </location>
</feature>
<protein>
    <recommendedName>
        <fullName evidence="5">Desulfoferrodoxin N-terminal domain-containing protein</fullName>
    </recommendedName>
</protein>
<dbReference type="EMBL" id="MJUW02000017">
    <property type="protein sequence ID" value="OQD46912.1"/>
    <property type="molecule type" value="Genomic_DNA"/>
</dbReference>
<reference evidence="6 7" key="1">
    <citation type="journal article" date="2016" name="Genome Announc.">
        <title>Draft Genome Sequence of the Anaerobic Ammonium-Oxidizing Bacterium 'Candidatus Brocadia sp. 40'.</title>
        <authorList>
            <person name="Ali M."/>
            <person name="Haroon M.F."/>
            <person name="Narita Y."/>
            <person name="Zhang L."/>
            <person name="Rangel Shaw D."/>
            <person name="Okabe S."/>
            <person name="Saikaly P.E."/>
        </authorList>
    </citation>
    <scope>NUCLEOTIDE SEQUENCE [LARGE SCALE GENOMIC DNA]</scope>
    <source>
        <strain evidence="6 7">40</strain>
    </source>
</reference>
<keyword evidence="1" id="KW-0813">Transport</keyword>
<evidence type="ECO:0000313" key="7">
    <source>
        <dbReference type="Proteomes" id="UP000242219"/>
    </source>
</evidence>
<dbReference type="SUPFAM" id="SSF57802">
    <property type="entry name" value="Rubredoxin-like"/>
    <property type="match status" value="2"/>
</dbReference>
<dbReference type="Gene3D" id="2.20.28.100">
    <property type="entry name" value="Desulphoferrodoxin, N-terminal domain"/>
    <property type="match status" value="2"/>
</dbReference>